<evidence type="ECO:0000313" key="5">
    <source>
        <dbReference type="Proteomes" id="UP000078555"/>
    </source>
</evidence>
<evidence type="ECO:0000313" key="4">
    <source>
        <dbReference type="Proteomes" id="UP000078550"/>
    </source>
</evidence>
<reference evidence="2" key="1">
    <citation type="submission" date="2016-05" db="EMBL/GenBank/DDBJ databases">
        <authorList>
            <person name="Lavstsen T."/>
            <person name="Jespersen J.S."/>
        </authorList>
    </citation>
    <scope>NUCLEOTIDE SEQUENCE [LARGE SCALE GENOMIC DNA]</scope>
</reference>
<gene>
    <name evidence="2" type="ORF">POVWA1_040060</name>
    <name evidence="3" type="ORF">POVWA2_038830</name>
</gene>
<evidence type="ECO:0000256" key="1">
    <source>
        <dbReference type="SAM" id="MobiDB-lite"/>
    </source>
</evidence>
<reference evidence="4 5" key="2">
    <citation type="submission" date="2016-05" db="EMBL/GenBank/DDBJ databases">
        <authorList>
            <person name="Naeem Raeece"/>
        </authorList>
    </citation>
    <scope>NUCLEOTIDE SEQUENCE [LARGE SCALE GENOMIC DNA]</scope>
</reference>
<dbReference type="Proteomes" id="UP000078550">
    <property type="component" value="Unassembled WGS sequence"/>
</dbReference>
<evidence type="ECO:0000313" key="3">
    <source>
        <dbReference type="EMBL" id="SBT39971.1"/>
    </source>
</evidence>
<name>A0A1A8Z6K9_PLAOA</name>
<feature type="region of interest" description="Disordered" evidence="1">
    <location>
        <begin position="175"/>
        <end position="196"/>
    </location>
</feature>
<protein>
    <recommendedName>
        <fullName evidence="6">Pv-fam-d protein</fullName>
    </recommendedName>
</protein>
<dbReference type="Proteomes" id="UP000078555">
    <property type="component" value="Unassembled WGS sequence"/>
</dbReference>
<accession>A0A1A8Z6K9</accession>
<sequence length="458" mass="52936">MTGPTSKFYFFIKIFTYNVLVWTWEYSSEVPAFDKYLGRKIGANNTFSVRNGRLLIGETNVEFQAGHNSFKDKLIDIINKDDEQFEEHLKTLMNDEHFKNEFKELMRGNGLQKNSDFVNYEKKKLAKKSEPFKNGDDYLGESYESFRFYDDNLGKSNESLASSYDYIGKSRESLQSNDSYLEKPSEPLKLKDNHLGNSNESLASSYDYIGESQESLQYNDSYLGKSRKPLKLKDSYLGKSRKSLKSKDSHWGKSRKALKLKDNHLEKPSKPLKLKYNYLGNSNESLASSSYDYIGKSRESLQSDDSYLEKPSKPLKLKYNHLGNSNESLASSYDYIGESRESLQSNDSYGKKYGSANYIVDSDYEAKENDGDSGYGDNYVESFESVRRLNKYSKQPRRLPKIYISRNGKYGKEGITDLRKKKGDICLISMLTKFLKKSDAMYETEVVKLMSTNYKRQW</sequence>
<dbReference type="AlphaFoldDB" id="A0A1A8Z6K9"/>
<dbReference type="EMBL" id="FLRD01000111">
    <property type="protein sequence ID" value="SBT39485.1"/>
    <property type="molecule type" value="Genomic_DNA"/>
</dbReference>
<evidence type="ECO:0000313" key="2">
    <source>
        <dbReference type="EMBL" id="SBT39485.1"/>
    </source>
</evidence>
<proteinExistence type="predicted"/>
<dbReference type="EMBL" id="FLRE01000150">
    <property type="protein sequence ID" value="SBT39971.1"/>
    <property type="molecule type" value="Genomic_DNA"/>
</dbReference>
<feature type="compositionally biased region" description="Basic and acidic residues" evidence="1">
    <location>
        <begin position="180"/>
        <end position="194"/>
    </location>
</feature>
<keyword evidence="5" id="KW-1185">Reference proteome</keyword>
<evidence type="ECO:0008006" key="6">
    <source>
        <dbReference type="Google" id="ProtNLM"/>
    </source>
</evidence>
<organism evidence="2 5">
    <name type="scientific">Plasmodium ovale wallikeri</name>
    <dbReference type="NCBI Taxonomy" id="864142"/>
    <lineage>
        <taxon>Eukaryota</taxon>
        <taxon>Sar</taxon>
        <taxon>Alveolata</taxon>
        <taxon>Apicomplexa</taxon>
        <taxon>Aconoidasida</taxon>
        <taxon>Haemosporida</taxon>
        <taxon>Plasmodiidae</taxon>
        <taxon>Plasmodium</taxon>
        <taxon>Plasmodium (Plasmodium)</taxon>
    </lineage>
</organism>